<dbReference type="AlphaFoldDB" id="A0A565AUX4"/>
<gene>
    <name evidence="1" type="ORF">ANE_LOCUS3278</name>
</gene>
<reference evidence="1" key="1">
    <citation type="submission" date="2019-07" db="EMBL/GenBank/DDBJ databases">
        <authorList>
            <person name="Dittberner H."/>
        </authorList>
    </citation>
    <scope>NUCLEOTIDE SEQUENCE [LARGE SCALE GENOMIC DNA]</scope>
</reference>
<name>A0A565AUX4_9BRAS</name>
<comment type="caution">
    <text evidence="1">The sequence shown here is derived from an EMBL/GenBank/DDBJ whole genome shotgun (WGS) entry which is preliminary data.</text>
</comment>
<protein>
    <submittedName>
        <fullName evidence="1">Uncharacterized protein</fullName>
    </submittedName>
</protein>
<evidence type="ECO:0000313" key="1">
    <source>
        <dbReference type="EMBL" id="VVA92833.1"/>
    </source>
</evidence>
<keyword evidence="2" id="KW-1185">Reference proteome</keyword>
<dbReference type="EMBL" id="CABITT030000001">
    <property type="protein sequence ID" value="VVA92833.1"/>
    <property type="molecule type" value="Genomic_DNA"/>
</dbReference>
<dbReference type="OrthoDB" id="1037950at2759"/>
<accession>A0A565AUX4</accession>
<sequence>MEEDVLYYYDVRGKCLRAYDPKQRSWGVVKAVVTYTEELAYKQAKEADDLLSQGTYVGIEAWVYKACMFV</sequence>
<organism evidence="1 2">
    <name type="scientific">Arabis nemorensis</name>
    <dbReference type="NCBI Taxonomy" id="586526"/>
    <lineage>
        <taxon>Eukaryota</taxon>
        <taxon>Viridiplantae</taxon>
        <taxon>Streptophyta</taxon>
        <taxon>Embryophyta</taxon>
        <taxon>Tracheophyta</taxon>
        <taxon>Spermatophyta</taxon>
        <taxon>Magnoliopsida</taxon>
        <taxon>eudicotyledons</taxon>
        <taxon>Gunneridae</taxon>
        <taxon>Pentapetalae</taxon>
        <taxon>rosids</taxon>
        <taxon>malvids</taxon>
        <taxon>Brassicales</taxon>
        <taxon>Brassicaceae</taxon>
        <taxon>Arabideae</taxon>
        <taxon>Arabis</taxon>
    </lineage>
</organism>
<proteinExistence type="predicted"/>
<dbReference type="Proteomes" id="UP000489600">
    <property type="component" value="Unassembled WGS sequence"/>
</dbReference>
<evidence type="ECO:0000313" key="2">
    <source>
        <dbReference type="Proteomes" id="UP000489600"/>
    </source>
</evidence>